<protein>
    <submittedName>
        <fullName evidence="3">Calmodulin-binding transcription activator 1</fullName>
    </submittedName>
</protein>
<feature type="region of interest" description="Disordered" evidence="1">
    <location>
        <begin position="102"/>
        <end position="121"/>
    </location>
</feature>
<dbReference type="Proteomes" id="UP001228049">
    <property type="component" value="Unassembled WGS sequence"/>
</dbReference>
<dbReference type="EMBL" id="JASDAP010000008">
    <property type="protein sequence ID" value="KAK1898055.1"/>
    <property type="molecule type" value="Genomic_DNA"/>
</dbReference>
<reference evidence="3" key="1">
    <citation type="submission" date="2023-04" db="EMBL/GenBank/DDBJ databases">
        <title>Chromosome-level genome of Chaenocephalus aceratus.</title>
        <authorList>
            <person name="Park H."/>
        </authorList>
    </citation>
    <scope>NUCLEOTIDE SEQUENCE</scope>
    <source>
        <strain evidence="3">DE</strain>
        <tissue evidence="3">Muscle</tissue>
    </source>
</reference>
<organism evidence="3 4">
    <name type="scientific">Dissostichus eleginoides</name>
    <name type="common">Patagonian toothfish</name>
    <name type="synonym">Dissostichus amissus</name>
    <dbReference type="NCBI Taxonomy" id="100907"/>
    <lineage>
        <taxon>Eukaryota</taxon>
        <taxon>Metazoa</taxon>
        <taxon>Chordata</taxon>
        <taxon>Craniata</taxon>
        <taxon>Vertebrata</taxon>
        <taxon>Euteleostomi</taxon>
        <taxon>Actinopterygii</taxon>
        <taxon>Neopterygii</taxon>
        <taxon>Teleostei</taxon>
        <taxon>Neoteleostei</taxon>
        <taxon>Acanthomorphata</taxon>
        <taxon>Eupercaria</taxon>
        <taxon>Perciformes</taxon>
        <taxon>Notothenioidei</taxon>
        <taxon>Nototheniidae</taxon>
        <taxon>Dissostichus</taxon>
    </lineage>
</organism>
<accession>A0AAD9FGR5</accession>
<name>A0AAD9FGR5_DISEL</name>
<dbReference type="InterPro" id="IPR005559">
    <property type="entry name" value="CG-1_dom"/>
</dbReference>
<evidence type="ECO:0000259" key="2">
    <source>
        <dbReference type="PROSITE" id="PS51437"/>
    </source>
</evidence>
<feature type="compositionally biased region" description="Polar residues" evidence="1">
    <location>
        <begin position="102"/>
        <end position="111"/>
    </location>
</feature>
<evidence type="ECO:0000313" key="3">
    <source>
        <dbReference type="EMBL" id="KAK1898055.1"/>
    </source>
</evidence>
<dbReference type="AlphaFoldDB" id="A0AAD9FGR5"/>
<gene>
    <name evidence="3" type="ORF">KUDE01_017583</name>
</gene>
<feature type="domain" description="CG-1" evidence="2">
    <location>
        <begin position="1"/>
        <end position="45"/>
    </location>
</feature>
<feature type="non-terminal residue" evidence="3">
    <location>
        <position position="209"/>
    </location>
</feature>
<evidence type="ECO:0000256" key="1">
    <source>
        <dbReference type="SAM" id="MobiDB-lite"/>
    </source>
</evidence>
<keyword evidence="4" id="KW-1185">Reference proteome</keyword>
<evidence type="ECO:0000313" key="4">
    <source>
        <dbReference type="Proteomes" id="UP001228049"/>
    </source>
</evidence>
<sequence length="209" mass="23430">CLYGCYVHSSIIPTFHRRCYWLLQSFTFLMALPIHAVQHEGEHQLRTTVLLNPWPFTSLSLTLLRRSPTCLTVSEPSVPDSLSTICCVHMRFAGSSLSTAEQQGDWSSQSGNRERSPVGVQAGYSSYRPRATCLQAKGRQMDSLYLPESSIHSDQFSCLCAEHWETGAGFRAAQVMCDDGAELSGPDSHQIRPDYARLHNEYFTEINHG</sequence>
<comment type="caution">
    <text evidence="3">The sequence shown here is derived from an EMBL/GenBank/DDBJ whole genome shotgun (WGS) entry which is preliminary data.</text>
</comment>
<proteinExistence type="predicted"/>
<dbReference type="GO" id="GO:0003677">
    <property type="term" value="F:DNA binding"/>
    <property type="evidence" value="ECO:0007669"/>
    <property type="project" value="InterPro"/>
</dbReference>
<dbReference type="PROSITE" id="PS51437">
    <property type="entry name" value="CG_1"/>
    <property type="match status" value="1"/>
</dbReference>